<gene>
    <name evidence="2" type="ORF">AWC30_15790</name>
</gene>
<protein>
    <submittedName>
        <fullName evidence="2">Uncharacterized protein</fullName>
    </submittedName>
</protein>
<feature type="transmembrane region" description="Helical" evidence="1">
    <location>
        <begin position="81"/>
        <end position="99"/>
    </location>
</feature>
<keyword evidence="1" id="KW-0812">Transmembrane</keyword>
<sequence>MWLVAVIAVLTLAGSAVALVLMLPLAMATDPCHGDDTEWVCQLSARGQNLLVLLPWLAVGGGLAGATAGAALAAWRRWTPLIGIPLAVLGYLVVVPIGYELTLRV</sequence>
<feature type="transmembrane region" description="Helical" evidence="1">
    <location>
        <begin position="52"/>
        <end position="74"/>
    </location>
</feature>
<accession>A0A1X2EFI6</accession>
<dbReference type="STRING" id="1798.AWC30_15790"/>
<organism evidence="2 3">
    <name type="scientific">Mycolicibacillus trivialis</name>
    <dbReference type="NCBI Taxonomy" id="1798"/>
    <lineage>
        <taxon>Bacteria</taxon>
        <taxon>Bacillati</taxon>
        <taxon>Actinomycetota</taxon>
        <taxon>Actinomycetes</taxon>
        <taxon>Mycobacteriales</taxon>
        <taxon>Mycobacteriaceae</taxon>
        <taxon>Mycolicibacillus</taxon>
    </lineage>
</organism>
<dbReference type="Proteomes" id="UP000193090">
    <property type="component" value="Unassembled WGS sequence"/>
</dbReference>
<dbReference type="EMBL" id="LQPZ01000044">
    <property type="protein sequence ID" value="ORX00126.1"/>
    <property type="molecule type" value="Genomic_DNA"/>
</dbReference>
<dbReference type="AlphaFoldDB" id="A0A1X2EFI6"/>
<evidence type="ECO:0000313" key="2">
    <source>
        <dbReference type="EMBL" id="ORX00126.1"/>
    </source>
</evidence>
<evidence type="ECO:0000256" key="1">
    <source>
        <dbReference type="SAM" id="Phobius"/>
    </source>
</evidence>
<keyword evidence="1" id="KW-0472">Membrane</keyword>
<name>A0A1X2EFI6_9MYCO</name>
<keyword evidence="3" id="KW-1185">Reference proteome</keyword>
<evidence type="ECO:0000313" key="3">
    <source>
        <dbReference type="Proteomes" id="UP000193090"/>
    </source>
</evidence>
<reference evidence="2 3" key="1">
    <citation type="submission" date="2016-01" db="EMBL/GenBank/DDBJ databases">
        <title>The new phylogeny of the genus Mycobacterium.</title>
        <authorList>
            <person name="Tarcisio F."/>
            <person name="Conor M."/>
            <person name="Antonella G."/>
            <person name="Elisabetta G."/>
            <person name="Giulia F.S."/>
            <person name="Sara T."/>
            <person name="Anna F."/>
            <person name="Clotilde B."/>
            <person name="Roberto B."/>
            <person name="Veronica D.S."/>
            <person name="Fabio R."/>
            <person name="Monica P."/>
            <person name="Olivier J."/>
            <person name="Enrico T."/>
            <person name="Nicola S."/>
        </authorList>
    </citation>
    <scope>NUCLEOTIDE SEQUENCE [LARGE SCALE GENOMIC DNA]</scope>
    <source>
        <strain evidence="2 3">DSM 44153</strain>
    </source>
</reference>
<proteinExistence type="predicted"/>
<comment type="caution">
    <text evidence="2">The sequence shown here is derived from an EMBL/GenBank/DDBJ whole genome shotgun (WGS) entry which is preliminary data.</text>
</comment>
<keyword evidence="1" id="KW-1133">Transmembrane helix</keyword>